<organism evidence="3 4">
    <name type="scientific">Sinanodonta woodiana</name>
    <name type="common">Chinese pond mussel</name>
    <name type="synonym">Anodonta woodiana</name>
    <dbReference type="NCBI Taxonomy" id="1069815"/>
    <lineage>
        <taxon>Eukaryota</taxon>
        <taxon>Metazoa</taxon>
        <taxon>Spiralia</taxon>
        <taxon>Lophotrochozoa</taxon>
        <taxon>Mollusca</taxon>
        <taxon>Bivalvia</taxon>
        <taxon>Autobranchia</taxon>
        <taxon>Heteroconchia</taxon>
        <taxon>Palaeoheterodonta</taxon>
        <taxon>Unionida</taxon>
        <taxon>Unionoidea</taxon>
        <taxon>Unionidae</taxon>
        <taxon>Unioninae</taxon>
        <taxon>Sinanodonta</taxon>
    </lineage>
</organism>
<dbReference type="Proteomes" id="UP001634394">
    <property type="component" value="Unassembled WGS sequence"/>
</dbReference>
<dbReference type="PROSITE" id="PS50888">
    <property type="entry name" value="BHLH"/>
    <property type="match status" value="1"/>
</dbReference>
<feature type="compositionally biased region" description="Low complexity" evidence="1">
    <location>
        <begin position="29"/>
        <end position="43"/>
    </location>
</feature>
<feature type="domain" description="BHLH" evidence="2">
    <location>
        <begin position="85"/>
        <end position="139"/>
    </location>
</feature>
<keyword evidence="4" id="KW-1185">Reference proteome</keyword>
<dbReference type="Gene3D" id="4.10.280.10">
    <property type="entry name" value="Helix-loop-helix DNA-binding domain"/>
    <property type="match status" value="1"/>
</dbReference>
<feature type="compositionally biased region" description="Low complexity" evidence="1">
    <location>
        <begin position="1"/>
        <end position="15"/>
    </location>
</feature>
<feature type="region of interest" description="Disordered" evidence="1">
    <location>
        <begin position="1"/>
        <end position="43"/>
    </location>
</feature>
<dbReference type="PANTHER" id="PTHR19290">
    <property type="entry name" value="BASIC HELIX-LOOP-HELIX PROTEIN NEUROGENIN-RELATED"/>
    <property type="match status" value="1"/>
</dbReference>
<evidence type="ECO:0000313" key="3">
    <source>
        <dbReference type="EMBL" id="KAL3872939.1"/>
    </source>
</evidence>
<dbReference type="InterPro" id="IPR036638">
    <property type="entry name" value="HLH_DNA-bd_sf"/>
</dbReference>
<dbReference type="SUPFAM" id="SSF47459">
    <property type="entry name" value="HLH, helix-loop-helix DNA-binding domain"/>
    <property type="match status" value="1"/>
</dbReference>
<feature type="compositionally biased region" description="Low complexity" evidence="1">
    <location>
        <begin position="205"/>
        <end position="216"/>
    </location>
</feature>
<dbReference type="Pfam" id="PF00010">
    <property type="entry name" value="HLH"/>
    <property type="match status" value="1"/>
</dbReference>
<feature type="region of interest" description="Disordered" evidence="1">
    <location>
        <begin position="62"/>
        <end position="95"/>
    </location>
</feature>
<comment type="caution">
    <text evidence="3">The sequence shown here is derived from an EMBL/GenBank/DDBJ whole genome shotgun (WGS) entry which is preliminary data.</text>
</comment>
<feature type="compositionally biased region" description="Polar residues" evidence="1">
    <location>
        <begin position="168"/>
        <end position="180"/>
    </location>
</feature>
<gene>
    <name evidence="3" type="ORF">ACJMK2_036111</name>
</gene>
<dbReference type="CDD" id="cd11431">
    <property type="entry name" value="bHLH_TS_taxi_Dei"/>
    <property type="match status" value="1"/>
</dbReference>
<evidence type="ECO:0000256" key="1">
    <source>
        <dbReference type="SAM" id="MobiDB-lite"/>
    </source>
</evidence>
<protein>
    <recommendedName>
        <fullName evidence="2">BHLH domain-containing protein</fullName>
    </recommendedName>
</protein>
<sequence length="216" mass="23507">MMHTAETAAAAALQAKELKQGRDADSGISSQSDGNDSDLDGLLQSRKLEYNLRTRTLVNRIETEIKKNSPRTPKPKSKPAPLSKYRRRTANTRERTRMKDINAAFDQLKKVLPNIEKGSGTQMTKITTLRLALNYISALREILGYTCDVPCESGSEMSSSDTAGELSSDGNSTGVPSVSSGDEICMSPDDADLLDMDLLSEDPSDLLPLDPESLLL</sequence>
<dbReference type="EMBL" id="JBJQND010000006">
    <property type="protein sequence ID" value="KAL3872939.1"/>
    <property type="molecule type" value="Genomic_DNA"/>
</dbReference>
<accession>A0ABD3WG74</accession>
<name>A0ABD3WG74_SINWO</name>
<dbReference type="PANTHER" id="PTHR19290:SF147">
    <property type="entry name" value="HELIX-LOOP-HELIX PROTEIN DELILAH"/>
    <property type="match status" value="1"/>
</dbReference>
<feature type="compositionally biased region" description="Acidic residues" evidence="1">
    <location>
        <begin position="189"/>
        <end position="204"/>
    </location>
</feature>
<dbReference type="SMART" id="SM00353">
    <property type="entry name" value="HLH"/>
    <property type="match status" value="1"/>
</dbReference>
<dbReference type="InterPro" id="IPR050359">
    <property type="entry name" value="bHLH_transcription_factors"/>
</dbReference>
<dbReference type="InterPro" id="IPR011598">
    <property type="entry name" value="bHLH_dom"/>
</dbReference>
<feature type="region of interest" description="Disordered" evidence="1">
    <location>
        <begin position="153"/>
        <end position="216"/>
    </location>
</feature>
<reference evidence="3 4" key="1">
    <citation type="submission" date="2024-11" db="EMBL/GenBank/DDBJ databases">
        <title>Chromosome-level genome assembly of the freshwater bivalve Anodonta woodiana.</title>
        <authorList>
            <person name="Chen X."/>
        </authorList>
    </citation>
    <scope>NUCLEOTIDE SEQUENCE [LARGE SCALE GENOMIC DNA]</scope>
    <source>
        <strain evidence="3">MN2024</strain>
        <tissue evidence="3">Gills</tissue>
    </source>
</reference>
<evidence type="ECO:0000259" key="2">
    <source>
        <dbReference type="PROSITE" id="PS50888"/>
    </source>
</evidence>
<evidence type="ECO:0000313" key="4">
    <source>
        <dbReference type="Proteomes" id="UP001634394"/>
    </source>
</evidence>
<proteinExistence type="predicted"/>
<feature type="compositionally biased region" description="Basic and acidic residues" evidence="1">
    <location>
        <begin position="16"/>
        <end position="25"/>
    </location>
</feature>
<dbReference type="AlphaFoldDB" id="A0ABD3WG74"/>